<proteinExistence type="predicted"/>
<dbReference type="STRING" id="137246.A0A401T1F8"/>
<dbReference type="InterPro" id="IPR006597">
    <property type="entry name" value="Sel1-like"/>
</dbReference>
<dbReference type="GO" id="GO:0008625">
    <property type="term" value="P:extrinsic apoptotic signaling pathway via death domain receptors"/>
    <property type="evidence" value="ECO:0007669"/>
    <property type="project" value="TreeGrafter"/>
</dbReference>
<dbReference type="SUPFAM" id="SSF81901">
    <property type="entry name" value="HCP-like"/>
    <property type="match status" value="2"/>
</dbReference>
<feature type="compositionally biased region" description="Polar residues" evidence="1">
    <location>
        <begin position="43"/>
        <end position="55"/>
    </location>
</feature>
<evidence type="ECO:0000256" key="1">
    <source>
        <dbReference type="SAM" id="MobiDB-lite"/>
    </source>
</evidence>
<dbReference type="PANTHER" id="PTHR45011:SF1">
    <property type="entry name" value="DAP3-BINDING CELL DEATH ENHANCER 1"/>
    <property type="match status" value="1"/>
</dbReference>
<dbReference type="GO" id="GO:0005739">
    <property type="term" value="C:mitochondrion"/>
    <property type="evidence" value="ECO:0007669"/>
    <property type="project" value="TreeGrafter"/>
</dbReference>
<accession>A0A401T1F8</accession>
<comment type="caution">
    <text evidence="2">The sequence shown here is derived from an EMBL/GenBank/DDBJ whole genome shotgun (WGS) entry which is preliminary data.</text>
</comment>
<dbReference type="PANTHER" id="PTHR45011">
    <property type="entry name" value="DAP3-BINDING CELL DEATH ENHANCER 1"/>
    <property type="match status" value="1"/>
</dbReference>
<feature type="region of interest" description="Disordered" evidence="1">
    <location>
        <begin position="43"/>
        <end position="65"/>
    </location>
</feature>
<evidence type="ECO:0000313" key="2">
    <source>
        <dbReference type="EMBL" id="GCC36458.1"/>
    </source>
</evidence>
<dbReference type="InterPro" id="IPR011990">
    <property type="entry name" value="TPR-like_helical_dom_sf"/>
</dbReference>
<dbReference type="Pfam" id="PF08238">
    <property type="entry name" value="Sel1"/>
    <property type="match status" value="6"/>
</dbReference>
<dbReference type="InterPro" id="IPR052748">
    <property type="entry name" value="ISR_Activator"/>
</dbReference>
<dbReference type="AlphaFoldDB" id="A0A401T1F8"/>
<organism evidence="2 3">
    <name type="scientific">Chiloscyllium punctatum</name>
    <name type="common">Brownbanded bambooshark</name>
    <name type="synonym">Hemiscyllium punctatum</name>
    <dbReference type="NCBI Taxonomy" id="137246"/>
    <lineage>
        <taxon>Eukaryota</taxon>
        <taxon>Metazoa</taxon>
        <taxon>Chordata</taxon>
        <taxon>Craniata</taxon>
        <taxon>Vertebrata</taxon>
        <taxon>Chondrichthyes</taxon>
        <taxon>Elasmobranchii</taxon>
        <taxon>Galeomorphii</taxon>
        <taxon>Galeoidea</taxon>
        <taxon>Orectolobiformes</taxon>
        <taxon>Hemiscylliidae</taxon>
        <taxon>Chiloscyllium</taxon>
    </lineage>
</organism>
<evidence type="ECO:0008006" key="4">
    <source>
        <dbReference type="Google" id="ProtNLM"/>
    </source>
</evidence>
<evidence type="ECO:0000313" key="3">
    <source>
        <dbReference type="Proteomes" id="UP000287033"/>
    </source>
</evidence>
<dbReference type="OrthoDB" id="2384430at2759"/>
<keyword evidence="3" id="KW-1185">Reference proteome</keyword>
<dbReference type="Proteomes" id="UP000287033">
    <property type="component" value="Unassembled WGS sequence"/>
</dbReference>
<feature type="compositionally biased region" description="Basic and acidic residues" evidence="1">
    <location>
        <begin position="56"/>
        <end position="65"/>
    </location>
</feature>
<dbReference type="EMBL" id="BEZZ01000835">
    <property type="protein sequence ID" value="GCC36458.1"/>
    <property type="molecule type" value="Genomic_DNA"/>
</dbReference>
<reference evidence="2 3" key="1">
    <citation type="journal article" date="2018" name="Nat. Ecol. Evol.">
        <title>Shark genomes provide insights into elasmobranch evolution and the origin of vertebrates.</title>
        <authorList>
            <person name="Hara Y"/>
            <person name="Yamaguchi K"/>
            <person name="Onimaru K"/>
            <person name="Kadota M"/>
            <person name="Koyanagi M"/>
            <person name="Keeley SD"/>
            <person name="Tatsumi K"/>
            <person name="Tanaka K"/>
            <person name="Motone F"/>
            <person name="Kageyama Y"/>
            <person name="Nozu R"/>
            <person name="Adachi N"/>
            <person name="Nishimura O"/>
            <person name="Nakagawa R"/>
            <person name="Tanegashima C"/>
            <person name="Kiyatake I"/>
            <person name="Matsumoto R"/>
            <person name="Murakumo K"/>
            <person name="Nishida K"/>
            <person name="Terakita A"/>
            <person name="Kuratani S"/>
            <person name="Sato K"/>
            <person name="Hyodo S Kuraku.S."/>
        </authorList>
    </citation>
    <scope>NUCLEOTIDE SEQUENCE [LARGE SCALE GENOMIC DNA]</scope>
</reference>
<gene>
    <name evidence="2" type="ORF">chiPu_0014952</name>
</gene>
<dbReference type="SMART" id="SM00671">
    <property type="entry name" value="SEL1"/>
    <property type="match status" value="6"/>
</dbReference>
<dbReference type="Gene3D" id="1.25.40.10">
    <property type="entry name" value="Tetratricopeptide repeat domain"/>
    <property type="match status" value="1"/>
</dbReference>
<sequence length="577" mass="63455">MWRIKAAAWRVLHRWSITGPSSSLRLPPTHSAEDDVINSSLVSTHPHFKSSSTDSRNGEEREKEQNARFCSKQLPRFSGLDAVGWGAAAVVFLQFARHLHHQFCHRNGPQDSDAALPFSVHSIVTSTLEPARIKFKQCILPQCVTPHSINNSRVENSVSIRSTPPANAKAVYSRTKQQKRNESIEQDEPLFIKDIRGSECSGSSCEDGQQGDLQREHPNPEEILNKATSNLQGATRSSISSILNIIGLKNMKAKDYDMAFSYFMVAANQGYSKAQYNVGVCYELGKGTVKDINKAAVYYSYAAAQGHNMAQFRWAQYLLHIKPDKEAKDIQEAVEQLEKAAKSGLKEAQAYLGVFFTKEPHKDLHQAARYLTMASESGDPESHYNLGICYEKGWAVMMDLRRAAELYQKAAALEHADAQCALGVLYQQGLGGLPMSFSKAIELYRRAAHSGSVEAVHNLQCLMEDLQIKGSSSFANEHTLLRSVMSSPCLPPLASPRSPIPQEHQNEDWGDHQLQAGMASGLPHSWSTGGLHVSPLSNKSLVGRDGLLRSVSTTCLDHRLEPLAGQLTSHGGVAGVG</sequence>
<name>A0A401T1F8_CHIPU</name>
<dbReference type="OMA" id="HAWSTGN"/>
<protein>
    <recommendedName>
        <fullName evidence="4">Death ligand signal enhancer</fullName>
    </recommendedName>
</protein>